<organism evidence="1">
    <name type="scientific">Rhizophora mucronata</name>
    <name type="common">Asiatic mangrove</name>
    <dbReference type="NCBI Taxonomy" id="61149"/>
    <lineage>
        <taxon>Eukaryota</taxon>
        <taxon>Viridiplantae</taxon>
        <taxon>Streptophyta</taxon>
        <taxon>Embryophyta</taxon>
        <taxon>Tracheophyta</taxon>
        <taxon>Spermatophyta</taxon>
        <taxon>Magnoliopsida</taxon>
        <taxon>eudicotyledons</taxon>
        <taxon>Gunneridae</taxon>
        <taxon>Pentapetalae</taxon>
        <taxon>rosids</taxon>
        <taxon>fabids</taxon>
        <taxon>Malpighiales</taxon>
        <taxon>Rhizophoraceae</taxon>
        <taxon>Rhizophora</taxon>
    </lineage>
</organism>
<reference evidence="1" key="1">
    <citation type="submission" date="2018-02" db="EMBL/GenBank/DDBJ databases">
        <title>Rhizophora mucronata_Transcriptome.</title>
        <authorList>
            <person name="Meera S.P."/>
            <person name="Sreeshan A."/>
            <person name="Augustine A."/>
        </authorList>
    </citation>
    <scope>NUCLEOTIDE SEQUENCE</scope>
    <source>
        <tissue evidence="1">Leaf</tissue>
    </source>
</reference>
<dbReference type="EMBL" id="GGEC01078065">
    <property type="protein sequence ID" value="MBX58549.1"/>
    <property type="molecule type" value="Transcribed_RNA"/>
</dbReference>
<name>A0A2P2PV97_RHIMU</name>
<accession>A0A2P2PV97</accession>
<sequence>MLFLWINIKKFITNHVIFYFVSVQSYYLSDITMATALKFSG</sequence>
<protein>
    <submittedName>
        <fullName evidence="1">Uncharacterized protein</fullName>
    </submittedName>
</protein>
<proteinExistence type="predicted"/>
<dbReference type="AlphaFoldDB" id="A0A2P2PV97"/>
<evidence type="ECO:0000313" key="1">
    <source>
        <dbReference type="EMBL" id="MBX58549.1"/>
    </source>
</evidence>